<keyword evidence="1" id="KW-1133">Transmembrane helix</keyword>
<feature type="transmembrane region" description="Helical" evidence="1">
    <location>
        <begin position="95"/>
        <end position="123"/>
    </location>
</feature>
<feature type="transmembrane region" description="Helical" evidence="1">
    <location>
        <begin position="62"/>
        <end position="83"/>
    </location>
</feature>
<reference evidence="2" key="1">
    <citation type="submission" date="2018-10" db="EMBL/GenBank/DDBJ databases">
        <title>Hidden diversity of soil giant viruses.</title>
        <authorList>
            <person name="Schulz F."/>
            <person name="Alteio L."/>
            <person name="Goudeau D."/>
            <person name="Ryan E.M."/>
            <person name="Malmstrom R.R."/>
            <person name="Blanchard J."/>
            <person name="Woyke T."/>
        </authorList>
    </citation>
    <scope>NUCLEOTIDE SEQUENCE</scope>
    <source>
        <strain evidence="2">HYV1</strain>
    </source>
</reference>
<dbReference type="EMBL" id="MK072387">
    <property type="protein sequence ID" value="AYV83197.1"/>
    <property type="molecule type" value="Genomic_DNA"/>
</dbReference>
<evidence type="ECO:0000256" key="1">
    <source>
        <dbReference type="SAM" id="Phobius"/>
    </source>
</evidence>
<keyword evidence="1" id="KW-0812">Transmembrane</keyword>
<evidence type="ECO:0000313" key="2">
    <source>
        <dbReference type="EMBL" id="AYV83197.1"/>
    </source>
</evidence>
<name>A0A3G5A7I0_9VIRU</name>
<feature type="transmembrane region" description="Helical" evidence="1">
    <location>
        <begin position="37"/>
        <end position="55"/>
    </location>
</feature>
<keyword evidence="1" id="KW-0472">Membrane</keyword>
<proteinExistence type="predicted"/>
<sequence>MQPLNFGGRLFVIFLVIFILFDFVGIIIYAGKEAVTVTVVNVATIVSALLFLCLCDNRDSTLGCLGMTIPLTLIFTAISFGIHCSDSSCFDVRTPLYVLVLVEIGALAIGIILGFLVVITNFFSNICLKEKHDWMYDEASVPYEMVMHLVDNKAVKYCPICKLSVESADKIKITTTGTKLHIDCVAQYNNILYAL</sequence>
<feature type="transmembrane region" description="Helical" evidence="1">
    <location>
        <begin position="12"/>
        <end position="31"/>
    </location>
</feature>
<accession>A0A3G5A7I0</accession>
<protein>
    <submittedName>
        <fullName evidence="2">Uncharacterized protein</fullName>
    </submittedName>
</protein>
<organism evidence="2">
    <name type="scientific">Hyperionvirus sp</name>
    <dbReference type="NCBI Taxonomy" id="2487770"/>
    <lineage>
        <taxon>Viruses</taxon>
        <taxon>Varidnaviria</taxon>
        <taxon>Bamfordvirae</taxon>
        <taxon>Nucleocytoviricota</taxon>
        <taxon>Megaviricetes</taxon>
        <taxon>Imitervirales</taxon>
        <taxon>Mimiviridae</taxon>
        <taxon>Klosneuvirinae</taxon>
    </lineage>
</organism>
<gene>
    <name evidence="2" type="ORF">Hyperionvirus5_3</name>
</gene>